<evidence type="ECO:0000313" key="1">
    <source>
        <dbReference type="EMBL" id="KAK8194245.1"/>
    </source>
</evidence>
<name>A0ACC3S4Z7_9PEZI</name>
<accession>A0ACC3S4Z7</accession>
<proteinExistence type="predicted"/>
<gene>
    <name evidence="1" type="ORF">M8818_007433</name>
</gene>
<comment type="caution">
    <text evidence="1">The sequence shown here is derived from an EMBL/GenBank/DDBJ whole genome shotgun (WGS) entry which is preliminary data.</text>
</comment>
<sequence>MGGLLRSSQRMLRAPAISVQPIRSNEATCSCGKQPAMHCNCEKSSTENKTTGARCSCNQRPAQACTCSRSQTENSKPSGSTCACGKRTADSCSCSGTEKGASSGGLLDTETDFTTKASGA</sequence>
<reference evidence="1" key="1">
    <citation type="submission" date="2024-02" db="EMBL/GenBank/DDBJ databases">
        <title>Metagenome Assembled Genome of Zalaria obscura JY119.</title>
        <authorList>
            <person name="Vighnesh L."/>
            <person name="Jagadeeshwari U."/>
            <person name="Venkata Ramana C."/>
            <person name="Sasikala C."/>
        </authorList>
    </citation>
    <scope>NUCLEOTIDE SEQUENCE</scope>
    <source>
        <strain evidence="1">JY119</strain>
    </source>
</reference>
<keyword evidence="2" id="KW-1185">Reference proteome</keyword>
<dbReference type="EMBL" id="JAMKPW020000043">
    <property type="protein sequence ID" value="KAK8194245.1"/>
    <property type="molecule type" value="Genomic_DNA"/>
</dbReference>
<evidence type="ECO:0000313" key="2">
    <source>
        <dbReference type="Proteomes" id="UP001320706"/>
    </source>
</evidence>
<dbReference type="Proteomes" id="UP001320706">
    <property type="component" value="Unassembled WGS sequence"/>
</dbReference>
<protein>
    <submittedName>
        <fullName evidence="1">Uncharacterized protein</fullName>
    </submittedName>
</protein>
<organism evidence="1 2">
    <name type="scientific">Zalaria obscura</name>
    <dbReference type="NCBI Taxonomy" id="2024903"/>
    <lineage>
        <taxon>Eukaryota</taxon>
        <taxon>Fungi</taxon>
        <taxon>Dikarya</taxon>
        <taxon>Ascomycota</taxon>
        <taxon>Pezizomycotina</taxon>
        <taxon>Dothideomycetes</taxon>
        <taxon>Dothideomycetidae</taxon>
        <taxon>Dothideales</taxon>
        <taxon>Zalariaceae</taxon>
        <taxon>Zalaria</taxon>
    </lineage>
</organism>